<name>A0AAD6Y3S6_9AGAR</name>
<dbReference type="PROSITE" id="PS00463">
    <property type="entry name" value="ZN2_CY6_FUNGAL_1"/>
    <property type="match status" value="1"/>
</dbReference>
<dbReference type="PROSITE" id="PS50048">
    <property type="entry name" value="ZN2_CY6_FUNGAL_2"/>
    <property type="match status" value="1"/>
</dbReference>
<dbReference type="InterPro" id="IPR001138">
    <property type="entry name" value="Zn2Cys6_DnaBD"/>
</dbReference>
<dbReference type="InterPro" id="IPR036864">
    <property type="entry name" value="Zn2-C6_fun-type_DNA-bd_sf"/>
</dbReference>
<organism evidence="3 4">
    <name type="scientific">Mycena pura</name>
    <dbReference type="NCBI Taxonomy" id="153505"/>
    <lineage>
        <taxon>Eukaryota</taxon>
        <taxon>Fungi</taxon>
        <taxon>Dikarya</taxon>
        <taxon>Basidiomycota</taxon>
        <taxon>Agaricomycotina</taxon>
        <taxon>Agaricomycetes</taxon>
        <taxon>Agaricomycetidae</taxon>
        <taxon>Agaricales</taxon>
        <taxon>Marasmiineae</taxon>
        <taxon>Mycenaceae</taxon>
        <taxon>Mycena</taxon>
    </lineage>
</organism>
<feature type="compositionally biased region" description="Pro residues" evidence="1">
    <location>
        <begin position="107"/>
        <end position="118"/>
    </location>
</feature>
<feature type="region of interest" description="Disordered" evidence="1">
    <location>
        <begin position="52"/>
        <end position="202"/>
    </location>
</feature>
<protein>
    <recommendedName>
        <fullName evidence="2">Zn(2)-C6 fungal-type domain-containing protein</fullName>
    </recommendedName>
</protein>
<accession>A0AAD6Y3S6</accession>
<dbReference type="SMART" id="SM00066">
    <property type="entry name" value="GAL4"/>
    <property type="match status" value="1"/>
</dbReference>
<dbReference type="Gene3D" id="4.10.240.10">
    <property type="entry name" value="Zn(2)-C6 fungal-type DNA-binding domain"/>
    <property type="match status" value="1"/>
</dbReference>
<evidence type="ECO:0000256" key="1">
    <source>
        <dbReference type="SAM" id="MobiDB-lite"/>
    </source>
</evidence>
<keyword evidence="4" id="KW-1185">Reference proteome</keyword>
<dbReference type="CDD" id="cd00067">
    <property type="entry name" value="GAL4"/>
    <property type="match status" value="1"/>
</dbReference>
<proteinExistence type="predicted"/>
<dbReference type="Pfam" id="PF00172">
    <property type="entry name" value="Zn_clus"/>
    <property type="match status" value="1"/>
</dbReference>
<reference evidence="3" key="1">
    <citation type="submission" date="2023-03" db="EMBL/GenBank/DDBJ databases">
        <title>Massive genome expansion in bonnet fungi (Mycena s.s.) driven by repeated elements and novel gene families across ecological guilds.</title>
        <authorList>
            <consortium name="Lawrence Berkeley National Laboratory"/>
            <person name="Harder C.B."/>
            <person name="Miyauchi S."/>
            <person name="Viragh M."/>
            <person name="Kuo A."/>
            <person name="Thoen E."/>
            <person name="Andreopoulos B."/>
            <person name="Lu D."/>
            <person name="Skrede I."/>
            <person name="Drula E."/>
            <person name="Henrissat B."/>
            <person name="Morin E."/>
            <person name="Kohler A."/>
            <person name="Barry K."/>
            <person name="LaButti K."/>
            <person name="Morin E."/>
            <person name="Salamov A."/>
            <person name="Lipzen A."/>
            <person name="Mereny Z."/>
            <person name="Hegedus B."/>
            <person name="Baldrian P."/>
            <person name="Stursova M."/>
            <person name="Weitz H."/>
            <person name="Taylor A."/>
            <person name="Grigoriev I.V."/>
            <person name="Nagy L.G."/>
            <person name="Martin F."/>
            <person name="Kauserud H."/>
        </authorList>
    </citation>
    <scope>NUCLEOTIDE SEQUENCE</scope>
    <source>
        <strain evidence="3">9144</strain>
    </source>
</reference>
<dbReference type="Proteomes" id="UP001219525">
    <property type="component" value="Unassembled WGS sequence"/>
</dbReference>
<feature type="domain" description="Zn(2)-C6 fungal-type" evidence="2">
    <location>
        <begin position="17"/>
        <end position="49"/>
    </location>
</feature>
<dbReference type="GO" id="GO:0008270">
    <property type="term" value="F:zinc ion binding"/>
    <property type="evidence" value="ECO:0007669"/>
    <property type="project" value="InterPro"/>
</dbReference>
<dbReference type="EMBL" id="JARJCW010000153">
    <property type="protein sequence ID" value="KAJ7190279.1"/>
    <property type="molecule type" value="Genomic_DNA"/>
</dbReference>
<feature type="compositionally biased region" description="Pro residues" evidence="1">
    <location>
        <begin position="163"/>
        <end position="184"/>
    </location>
</feature>
<evidence type="ECO:0000259" key="2">
    <source>
        <dbReference type="PROSITE" id="PS50048"/>
    </source>
</evidence>
<dbReference type="SUPFAM" id="SSF57701">
    <property type="entry name" value="Zn2/Cys6 DNA-binding domain"/>
    <property type="match status" value="1"/>
</dbReference>
<dbReference type="AlphaFoldDB" id="A0AAD6Y3S6"/>
<dbReference type="GO" id="GO:0000981">
    <property type="term" value="F:DNA-binding transcription factor activity, RNA polymerase II-specific"/>
    <property type="evidence" value="ECO:0007669"/>
    <property type="project" value="InterPro"/>
</dbReference>
<gene>
    <name evidence="3" type="ORF">GGX14DRAFT_579992</name>
</gene>
<sequence length="202" mass="21979">MSDSDSLFTTTKRVLVACTNCRQRKAKCLTDSQDRPCMRCQRHQLKCQYLSTAEYPSPPTQSTGGGRSKESQRPPPMPLPPGSTSDIILADPYAAYNTNSQAGTPWPQHPPTGPPSAGPGPAGGPGAQYRPPGHRNYTYPAPHVPAEAQTLPNISQRAKQHVPHPPNMPPNYPAMYPSAPPQYPSPSAHPNYYGQAWPNQYP</sequence>
<evidence type="ECO:0000313" key="3">
    <source>
        <dbReference type="EMBL" id="KAJ7190279.1"/>
    </source>
</evidence>
<comment type="caution">
    <text evidence="3">The sequence shown here is derived from an EMBL/GenBank/DDBJ whole genome shotgun (WGS) entry which is preliminary data.</text>
</comment>
<evidence type="ECO:0000313" key="4">
    <source>
        <dbReference type="Proteomes" id="UP001219525"/>
    </source>
</evidence>